<organism evidence="1 2">
    <name type="scientific">Acrocarpospora phusangensis</name>
    <dbReference type="NCBI Taxonomy" id="1070424"/>
    <lineage>
        <taxon>Bacteria</taxon>
        <taxon>Bacillati</taxon>
        <taxon>Actinomycetota</taxon>
        <taxon>Actinomycetes</taxon>
        <taxon>Streptosporangiales</taxon>
        <taxon>Streptosporangiaceae</taxon>
        <taxon>Acrocarpospora</taxon>
    </lineage>
</organism>
<name>A0A919QLX1_9ACTN</name>
<gene>
    <name evidence="1" type="ORF">Aph01nite_68820</name>
</gene>
<dbReference type="Proteomes" id="UP000640052">
    <property type="component" value="Unassembled WGS sequence"/>
</dbReference>
<comment type="caution">
    <text evidence="1">The sequence shown here is derived from an EMBL/GenBank/DDBJ whole genome shotgun (WGS) entry which is preliminary data.</text>
</comment>
<dbReference type="AlphaFoldDB" id="A0A919QLX1"/>
<sequence>MLGVGVAAGLASDGFASDAATGLPAVGTAEGVAAGSSRATGTGPSSGSLVNDHPVTLAAARPPVAITAITIRRATELVGAECWPKGTTVLDRGQKLTPGNACDTIRSHRAIGNICDKSPIWVFVWLISQLTGA</sequence>
<accession>A0A919QLX1</accession>
<evidence type="ECO:0000313" key="1">
    <source>
        <dbReference type="EMBL" id="GIH28572.1"/>
    </source>
</evidence>
<proteinExistence type="predicted"/>
<reference evidence="1" key="1">
    <citation type="submission" date="2021-01" db="EMBL/GenBank/DDBJ databases">
        <title>Whole genome shotgun sequence of Acrocarpospora phusangensis NBRC 108782.</title>
        <authorList>
            <person name="Komaki H."/>
            <person name="Tamura T."/>
        </authorList>
    </citation>
    <scope>NUCLEOTIDE SEQUENCE</scope>
    <source>
        <strain evidence="1">NBRC 108782</strain>
    </source>
</reference>
<evidence type="ECO:0000313" key="2">
    <source>
        <dbReference type="Proteomes" id="UP000640052"/>
    </source>
</evidence>
<protein>
    <submittedName>
        <fullName evidence="1">Uncharacterized protein</fullName>
    </submittedName>
</protein>
<keyword evidence="2" id="KW-1185">Reference proteome</keyword>
<dbReference type="EMBL" id="BOOA01000085">
    <property type="protein sequence ID" value="GIH28572.1"/>
    <property type="molecule type" value="Genomic_DNA"/>
</dbReference>